<comment type="caution">
    <text evidence="8">The sequence shown here is derived from an EMBL/GenBank/DDBJ whole genome shotgun (WGS) entry which is preliminary data.</text>
</comment>
<dbReference type="PRINTS" id="PR00364">
    <property type="entry name" value="DISEASERSIST"/>
</dbReference>
<dbReference type="PANTHER" id="PTHR35807:SF1">
    <property type="entry name" value="TRANSCRIPTIONAL REGULATOR REDD"/>
    <property type="match status" value="1"/>
</dbReference>
<reference evidence="9" key="1">
    <citation type="journal article" date="2019" name="Int. J. Syst. Evol. Microbiol.">
        <title>The Global Catalogue of Microorganisms (GCM) 10K type strain sequencing project: providing services to taxonomists for standard genome sequencing and annotation.</title>
        <authorList>
            <consortium name="The Broad Institute Genomics Platform"/>
            <consortium name="The Broad Institute Genome Sequencing Center for Infectious Disease"/>
            <person name="Wu L."/>
            <person name="Ma J."/>
        </authorList>
    </citation>
    <scope>NUCLEOTIDE SEQUENCE [LARGE SCALE GENOMIC DNA]</scope>
    <source>
        <strain evidence="9">2902at01</strain>
    </source>
</reference>
<evidence type="ECO:0000313" key="9">
    <source>
        <dbReference type="Proteomes" id="UP001595868"/>
    </source>
</evidence>
<evidence type="ECO:0000256" key="6">
    <source>
        <dbReference type="PROSITE-ProRule" id="PRU01091"/>
    </source>
</evidence>
<feature type="domain" description="OmpR/PhoB-type" evidence="7">
    <location>
        <begin position="1"/>
        <end position="90"/>
    </location>
</feature>
<sequence>MEFGLLGPLRVTRDGAELQIRAGGQRTLLATLLLRGNGIVPVDELVERLWETVPPPRPKAALHVQISRLRRALGTPDPIQTVPGGYRIPLRPGQLDLEVFDTLVRRAAASGEPAEQSRLLGEALGLWRGPALVDVACEALHRDVVPALAERRAQALERRIDADLRLRRHAELLPELRALTAESPLRERFWGLLMVVLYRSGRPAEALEAYRTARRLLIDVLGIEPGPELRRLERGVLAGDPELLHPVAAAPPVVPHTWTPQYQLPREVAGVVGRDRFVDELVDRLTGPGPVPVVAIYGGAGVGKSTLAVTVAHRVAGSFPDGQWYVRLDGAGRVGRDPVEVLGELLLAAGVPPALTPRGGSARAAALRARLAGRRVLLLLDDAADAAHVEDLLPGTAGSAVLVTSRRDLRGLAVRHGSHGLALPVLTAEAGGTLLATALGASRTGTEPGAVAELVELCARLPLALRIAAANLDLHRDRSIGSYVDQLRDGDRLSRLQVAGDSQAAVRAAFDLSYQGLDPAVARMFRLLGLIPGADSTAETAAVLLDRPEPEARRLLEALAATSLIQQHSPDRYRFHDLLRLYAGERARATDGVAERAEAIGRLLRYQLGRVDSAVAMLYPSMGRIARPAVAGVGFGTHREALAWLDAERVNLVAAARHAGTHGPAELTWHLADALRGYFAARRLDDDWEQVTSAGLAAAEAAGEPYAQSAMHHSLGLLHGYRAEYPPAHEHYQRAIALRQAAGRDDATGPLYNNLGMLYTSRGMNDEAKEYFRRGIAVERSRPSPSGIATKLANLATVEFAGGDLHAAVEHLREAAAILAVRDMSPSAHLRFTLGQCLHRLGDTTAAAVELTQALADSQETGYSLAAAYSLYGLSELRCDLDDLDGAAEYAAAALALAREIRSPAAEVDALTASGVVQRRRGEHLQAIALHTRALDLARTTDERRAGAITQVWLAAALTESGQPAPAREHASAALAATRRYGYRVSEARALAVLARLHLVTGAAAEAAEAARQAVALHRATGYRPPRFEAEILRAASG</sequence>
<dbReference type="Gene3D" id="1.25.40.10">
    <property type="entry name" value="Tetratricopeptide repeat domain"/>
    <property type="match status" value="3"/>
</dbReference>
<dbReference type="PROSITE" id="PS51755">
    <property type="entry name" value="OMPR_PHOB"/>
    <property type="match status" value="1"/>
</dbReference>
<dbReference type="Pfam" id="PF00931">
    <property type="entry name" value="NB-ARC"/>
    <property type="match status" value="1"/>
</dbReference>
<dbReference type="RefSeq" id="WP_377547582.1">
    <property type="nucleotide sequence ID" value="NZ_JBHSBN010000012.1"/>
</dbReference>
<evidence type="ECO:0000256" key="3">
    <source>
        <dbReference type="ARBA" id="ARBA00023125"/>
    </source>
</evidence>
<dbReference type="SUPFAM" id="SSF48452">
    <property type="entry name" value="TPR-like"/>
    <property type="match status" value="3"/>
</dbReference>
<proteinExistence type="inferred from homology"/>
<evidence type="ECO:0000313" key="8">
    <source>
        <dbReference type="EMBL" id="MFC4107958.1"/>
    </source>
</evidence>
<dbReference type="SMART" id="SM00028">
    <property type="entry name" value="TPR"/>
    <property type="match status" value="8"/>
</dbReference>
<keyword evidence="2" id="KW-0805">Transcription regulation</keyword>
<evidence type="ECO:0000256" key="5">
    <source>
        <dbReference type="PROSITE-ProRule" id="PRU00339"/>
    </source>
</evidence>
<evidence type="ECO:0000256" key="4">
    <source>
        <dbReference type="ARBA" id="ARBA00023163"/>
    </source>
</evidence>
<dbReference type="InterPro" id="IPR027417">
    <property type="entry name" value="P-loop_NTPase"/>
</dbReference>
<evidence type="ECO:0000256" key="2">
    <source>
        <dbReference type="ARBA" id="ARBA00023015"/>
    </source>
</evidence>
<dbReference type="PANTHER" id="PTHR35807">
    <property type="entry name" value="TRANSCRIPTIONAL REGULATOR REDD-RELATED"/>
    <property type="match status" value="1"/>
</dbReference>
<dbReference type="InterPro" id="IPR016032">
    <property type="entry name" value="Sig_transdc_resp-reg_C-effctor"/>
</dbReference>
<dbReference type="InterPro" id="IPR036388">
    <property type="entry name" value="WH-like_DNA-bd_sf"/>
</dbReference>
<evidence type="ECO:0000259" key="7">
    <source>
        <dbReference type="PROSITE" id="PS51755"/>
    </source>
</evidence>
<dbReference type="InterPro" id="IPR001867">
    <property type="entry name" value="OmpR/PhoB-type_DNA-bd"/>
</dbReference>
<dbReference type="SUPFAM" id="SSF46894">
    <property type="entry name" value="C-terminal effector domain of the bipartite response regulators"/>
    <property type="match status" value="1"/>
</dbReference>
<keyword evidence="3 6" id="KW-0238">DNA-binding</keyword>
<comment type="similarity">
    <text evidence="1">Belongs to the AfsR/DnrI/RedD regulatory family.</text>
</comment>
<protein>
    <submittedName>
        <fullName evidence="8">BTAD domain-containing putative transcriptional regulator</fullName>
    </submittedName>
</protein>
<keyword evidence="4" id="KW-0804">Transcription</keyword>
<keyword evidence="5" id="KW-0802">TPR repeat</keyword>
<dbReference type="Gene3D" id="3.40.50.300">
    <property type="entry name" value="P-loop containing nucleotide triphosphate hydrolases"/>
    <property type="match status" value="1"/>
</dbReference>
<dbReference type="EMBL" id="JBHSBN010000012">
    <property type="protein sequence ID" value="MFC4107958.1"/>
    <property type="molecule type" value="Genomic_DNA"/>
</dbReference>
<dbReference type="SMART" id="SM01043">
    <property type="entry name" value="BTAD"/>
    <property type="match status" value="1"/>
</dbReference>
<name>A0ABV8KPH3_9ACTN</name>
<dbReference type="Proteomes" id="UP001595868">
    <property type="component" value="Unassembled WGS sequence"/>
</dbReference>
<dbReference type="Gene3D" id="1.10.10.10">
    <property type="entry name" value="Winged helix-like DNA-binding domain superfamily/Winged helix DNA-binding domain"/>
    <property type="match status" value="2"/>
</dbReference>
<dbReference type="Pfam" id="PF03704">
    <property type="entry name" value="BTAD"/>
    <property type="match status" value="1"/>
</dbReference>
<dbReference type="Pfam" id="PF13424">
    <property type="entry name" value="TPR_12"/>
    <property type="match status" value="1"/>
</dbReference>
<dbReference type="Pfam" id="PF00486">
    <property type="entry name" value="Trans_reg_C"/>
    <property type="match status" value="1"/>
</dbReference>
<keyword evidence="9" id="KW-1185">Reference proteome</keyword>
<dbReference type="SMART" id="SM00382">
    <property type="entry name" value="AAA"/>
    <property type="match status" value="1"/>
</dbReference>
<dbReference type="InterPro" id="IPR003593">
    <property type="entry name" value="AAA+_ATPase"/>
</dbReference>
<dbReference type="SUPFAM" id="SSF52540">
    <property type="entry name" value="P-loop containing nucleoside triphosphate hydrolases"/>
    <property type="match status" value="1"/>
</dbReference>
<dbReference type="InterPro" id="IPR019734">
    <property type="entry name" value="TPR_rpt"/>
</dbReference>
<dbReference type="PROSITE" id="PS50005">
    <property type="entry name" value="TPR"/>
    <property type="match status" value="1"/>
</dbReference>
<evidence type="ECO:0000256" key="1">
    <source>
        <dbReference type="ARBA" id="ARBA00005820"/>
    </source>
</evidence>
<accession>A0ABV8KPH3</accession>
<feature type="repeat" description="TPR" evidence="5">
    <location>
        <begin position="749"/>
        <end position="782"/>
    </location>
</feature>
<dbReference type="InterPro" id="IPR002182">
    <property type="entry name" value="NB-ARC"/>
</dbReference>
<feature type="DNA-binding region" description="OmpR/PhoB-type" evidence="6">
    <location>
        <begin position="1"/>
        <end position="90"/>
    </location>
</feature>
<dbReference type="CDD" id="cd15831">
    <property type="entry name" value="BTAD"/>
    <property type="match status" value="1"/>
</dbReference>
<gene>
    <name evidence="8" type="ORF">ACFOX0_18755</name>
</gene>
<dbReference type="InterPro" id="IPR011990">
    <property type="entry name" value="TPR-like_helical_dom_sf"/>
</dbReference>
<organism evidence="8 9">
    <name type="scientific">Micromonospora zhanjiangensis</name>
    <dbReference type="NCBI Taxonomy" id="1522057"/>
    <lineage>
        <taxon>Bacteria</taxon>
        <taxon>Bacillati</taxon>
        <taxon>Actinomycetota</taxon>
        <taxon>Actinomycetes</taxon>
        <taxon>Micromonosporales</taxon>
        <taxon>Micromonosporaceae</taxon>
        <taxon>Micromonospora</taxon>
    </lineage>
</organism>
<dbReference type="InterPro" id="IPR051677">
    <property type="entry name" value="AfsR-DnrI-RedD_regulator"/>
</dbReference>
<dbReference type="InterPro" id="IPR005158">
    <property type="entry name" value="BTAD"/>
</dbReference>
<dbReference type="SMART" id="SM00862">
    <property type="entry name" value="Trans_reg_C"/>
    <property type="match status" value="1"/>
</dbReference>